<organism evidence="11 12">
    <name type="scientific">Metabacillus flavus</name>
    <dbReference type="NCBI Taxonomy" id="2823519"/>
    <lineage>
        <taxon>Bacteria</taxon>
        <taxon>Bacillati</taxon>
        <taxon>Bacillota</taxon>
        <taxon>Bacilli</taxon>
        <taxon>Bacillales</taxon>
        <taxon>Bacillaceae</taxon>
        <taxon>Metabacillus</taxon>
    </lineage>
</organism>
<keyword evidence="7 9" id="KW-0804">Transcription</keyword>
<dbReference type="HAMAP" id="MF_00978">
    <property type="entry name" value="Bifunct_BirA"/>
    <property type="match status" value="1"/>
</dbReference>
<keyword evidence="3 9" id="KW-0547">Nucleotide-binding</keyword>
<evidence type="ECO:0000256" key="1">
    <source>
        <dbReference type="ARBA" id="ARBA00022491"/>
    </source>
</evidence>
<keyword evidence="2 9" id="KW-0436">Ligase</keyword>
<dbReference type="Gene3D" id="3.30.930.10">
    <property type="entry name" value="Bira Bifunctional Protein, Domain 2"/>
    <property type="match status" value="1"/>
</dbReference>
<dbReference type="SUPFAM" id="SSF55681">
    <property type="entry name" value="Class II aaRS and biotin synthetases"/>
    <property type="match status" value="1"/>
</dbReference>
<evidence type="ECO:0000313" key="12">
    <source>
        <dbReference type="Proteomes" id="UP000682403"/>
    </source>
</evidence>
<dbReference type="InterPro" id="IPR030855">
    <property type="entry name" value="Bifunct_BirA"/>
</dbReference>
<dbReference type="PANTHER" id="PTHR12835">
    <property type="entry name" value="BIOTIN PROTEIN LIGASE"/>
    <property type="match status" value="1"/>
</dbReference>
<dbReference type="Pfam" id="PF03099">
    <property type="entry name" value="BPL_LplA_LipB"/>
    <property type="match status" value="1"/>
</dbReference>
<dbReference type="SUPFAM" id="SSF50037">
    <property type="entry name" value="C-terminal domain of transcriptional repressors"/>
    <property type="match status" value="1"/>
</dbReference>
<evidence type="ECO:0000256" key="2">
    <source>
        <dbReference type="ARBA" id="ARBA00022598"/>
    </source>
</evidence>
<dbReference type="SUPFAM" id="SSF46785">
    <property type="entry name" value="Winged helix' DNA-binding domain"/>
    <property type="match status" value="1"/>
</dbReference>
<keyword evidence="8 9" id="KW-0092">Biotin</keyword>
<dbReference type="Pfam" id="PF02237">
    <property type="entry name" value="BPL_C"/>
    <property type="match status" value="1"/>
</dbReference>
<comment type="function">
    <text evidence="9">Acts both as a biotin--[acetyl-CoA-carboxylase] ligase and a repressor.</text>
</comment>
<reference evidence="11 12" key="1">
    <citation type="submission" date="2021-04" db="EMBL/GenBank/DDBJ databases">
        <title>Metabacillus sp. strain KIGAM252 whole genome sequence.</title>
        <authorList>
            <person name="Seo M.-J."/>
            <person name="Cho E.-S."/>
            <person name="Hwang C.Y."/>
            <person name="Yoon D.J."/>
        </authorList>
    </citation>
    <scope>NUCLEOTIDE SEQUENCE [LARGE SCALE GENOMIC DNA]</scope>
    <source>
        <strain evidence="11 12">KIGAM252</strain>
    </source>
</reference>
<feature type="domain" description="BPL/LPL catalytic" evidence="10">
    <location>
        <begin position="74"/>
        <end position="265"/>
    </location>
</feature>
<evidence type="ECO:0000256" key="3">
    <source>
        <dbReference type="ARBA" id="ARBA00022741"/>
    </source>
</evidence>
<dbReference type="Proteomes" id="UP000682403">
    <property type="component" value="Unassembled WGS sequence"/>
</dbReference>
<proteinExistence type="inferred from homology"/>
<dbReference type="Gene3D" id="2.30.30.100">
    <property type="match status" value="1"/>
</dbReference>
<keyword evidence="4 9" id="KW-0067">ATP-binding</keyword>
<name>A0ABS5LFC2_9BACI</name>
<keyword evidence="5 9" id="KW-0805">Transcription regulation</keyword>
<dbReference type="InterPro" id="IPR004143">
    <property type="entry name" value="BPL_LPL_catalytic"/>
</dbReference>
<comment type="catalytic activity">
    <reaction evidence="9">
        <text>biotin + L-lysyl-[protein] + ATP = N(6)-biotinyl-L-lysyl-[protein] + AMP + diphosphate + H(+)</text>
        <dbReference type="Rhea" id="RHEA:11756"/>
        <dbReference type="Rhea" id="RHEA-COMP:9752"/>
        <dbReference type="Rhea" id="RHEA-COMP:10505"/>
        <dbReference type="ChEBI" id="CHEBI:15378"/>
        <dbReference type="ChEBI" id="CHEBI:29969"/>
        <dbReference type="ChEBI" id="CHEBI:30616"/>
        <dbReference type="ChEBI" id="CHEBI:33019"/>
        <dbReference type="ChEBI" id="CHEBI:57586"/>
        <dbReference type="ChEBI" id="CHEBI:83144"/>
        <dbReference type="ChEBI" id="CHEBI:456215"/>
        <dbReference type="EC" id="6.3.4.15"/>
    </reaction>
</comment>
<feature type="DNA-binding region" description="H-T-H motif" evidence="9">
    <location>
        <begin position="26"/>
        <end position="45"/>
    </location>
</feature>
<dbReference type="InterPro" id="IPR003142">
    <property type="entry name" value="BPL_C"/>
</dbReference>
<dbReference type="PANTHER" id="PTHR12835:SF5">
    <property type="entry name" value="BIOTIN--PROTEIN LIGASE"/>
    <property type="match status" value="1"/>
</dbReference>
<dbReference type="GO" id="GO:0004077">
    <property type="term" value="F:biotin--[biotin carboxyl-carrier protein] ligase activity"/>
    <property type="evidence" value="ECO:0007669"/>
    <property type="project" value="UniProtKB-EC"/>
</dbReference>
<feature type="binding site" evidence="9">
    <location>
        <position position="121"/>
    </location>
    <ligand>
        <name>biotin</name>
        <dbReference type="ChEBI" id="CHEBI:57586"/>
    </ligand>
</feature>
<dbReference type="InterPro" id="IPR036388">
    <property type="entry name" value="WH-like_DNA-bd_sf"/>
</dbReference>
<comment type="caution">
    <text evidence="9">Lacks conserved residue(s) required for the propagation of feature annotation.</text>
</comment>
<dbReference type="InterPro" id="IPR004408">
    <property type="entry name" value="Biotin_CoA_COase_ligase"/>
</dbReference>
<gene>
    <name evidence="9" type="primary">birA</name>
    <name evidence="11" type="ORF">J9317_11455</name>
</gene>
<feature type="binding site" evidence="9">
    <location>
        <begin position="125"/>
        <end position="127"/>
    </location>
    <ligand>
        <name>biotin</name>
        <dbReference type="ChEBI" id="CHEBI:57586"/>
    </ligand>
</feature>
<dbReference type="Gene3D" id="1.10.10.10">
    <property type="entry name" value="Winged helix-like DNA-binding domain superfamily/Winged helix DNA-binding domain"/>
    <property type="match status" value="1"/>
</dbReference>
<dbReference type="InterPro" id="IPR008988">
    <property type="entry name" value="Transcriptional_repressor_C"/>
</dbReference>
<protein>
    <recommendedName>
        <fullName evidence="9">Bifunctional ligase/repressor BirA</fullName>
    </recommendedName>
    <alternativeName>
        <fullName evidence="9">Biotin--[acetyl-CoA-carboxylase] ligase</fullName>
        <ecNumber evidence="9">6.3.4.15</ecNumber>
    </alternativeName>
    <alternativeName>
        <fullName evidence="9">Biotin--protein ligase</fullName>
    </alternativeName>
    <alternativeName>
        <fullName evidence="9">Biotin-[acetyl-CoA carboxylase] synthetase</fullName>
    </alternativeName>
</protein>
<dbReference type="CDD" id="cd16442">
    <property type="entry name" value="BPL"/>
    <property type="match status" value="1"/>
</dbReference>
<evidence type="ECO:0000256" key="7">
    <source>
        <dbReference type="ARBA" id="ARBA00023163"/>
    </source>
</evidence>
<dbReference type="NCBIfam" id="TIGR00122">
    <property type="entry name" value="birA_repr_reg"/>
    <property type="match status" value="1"/>
</dbReference>
<dbReference type="InterPro" id="IPR045864">
    <property type="entry name" value="aa-tRNA-synth_II/BPL/LPL"/>
</dbReference>
<evidence type="ECO:0000259" key="10">
    <source>
        <dbReference type="PROSITE" id="PS51733"/>
    </source>
</evidence>
<evidence type="ECO:0000256" key="8">
    <source>
        <dbReference type="ARBA" id="ARBA00023267"/>
    </source>
</evidence>
<evidence type="ECO:0000313" key="11">
    <source>
        <dbReference type="EMBL" id="MBS2969382.1"/>
    </source>
</evidence>
<dbReference type="PROSITE" id="PS51733">
    <property type="entry name" value="BPL_LPL_CATALYTIC"/>
    <property type="match status" value="1"/>
</dbReference>
<dbReference type="InterPro" id="IPR013196">
    <property type="entry name" value="HTH_11"/>
</dbReference>
<accession>A0ABS5LFC2</accession>
<evidence type="ECO:0000256" key="5">
    <source>
        <dbReference type="ARBA" id="ARBA00023015"/>
    </source>
</evidence>
<keyword evidence="6 9" id="KW-0238">DNA-binding</keyword>
<evidence type="ECO:0000256" key="6">
    <source>
        <dbReference type="ARBA" id="ARBA00023125"/>
    </source>
</evidence>
<dbReference type="EMBL" id="JAGVRK010000001">
    <property type="protein sequence ID" value="MBS2969382.1"/>
    <property type="molecule type" value="Genomic_DNA"/>
</dbReference>
<dbReference type="NCBIfam" id="TIGR00121">
    <property type="entry name" value="birA_ligase"/>
    <property type="match status" value="1"/>
</dbReference>
<evidence type="ECO:0000256" key="9">
    <source>
        <dbReference type="HAMAP-Rule" id="MF_00978"/>
    </source>
</evidence>
<dbReference type="InterPro" id="IPR036390">
    <property type="entry name" value="WH_DNA-bd_sf"/>
</dbReference>
<feature type="binding site" evidence="9">
    <location>
        <position position="192"/>
    </location>
    <ligand>
        <name>biotin</name>
        <dbReference type="ChEBI" id="CHEBI:57586"/>
    </ligand>
</feature>
<evidence type="ECO:0000256" key="4">
    <source>
        <dbReference type="ARBA" id="ARBA00022840"/>
    </source>
</evidence>
<sequence length="329" mass="36182">MEQSNRNVKLRLLEAFAESDQEYVSGQKISEVLGCSRTAVWKHIETLRKEGYEVEAVRRMGYRLIKKPEALSAVEIQSSLRTSFIGQAVHYEKSVPSTQKIAHQLAGEGASEGTIVIADEQTEGRGRLARVWHSPINTGIWMSCILKPKIPLSQTPQLTLLTAVAIVQAIEETTGIQPSIKWPNDILINGKKAVGILTELQAEADSVHSVIIGMGINVNQQDTDFPEALKRIATSLKLEAGIDISRTALIQAILYNLEQLYKTYLAAGFRPVKLLWESYAVSLGREIIARTLQGTIYGKALGINDEGVLLLETADGAVEKIYSADIELS</sequence>
<dbReference type="EC" id="6.3.4.15" evidence="9"/>
<dbReference type="Pfam" id="PF08279">
    <property type="entry name" value="HTH_11"/>
    <property type="match status" value="1"/>
</dbReference>
<keyword evidence="1 9" id="KW-0678">Repressor</keyword>
<dbReference type="InterPro" id="IPR004409">
    <property type="entry name" value="Biotin_operon_repress_HTH"/>
</dbReference>
<comment type="similarity">
    <text evidence="9">Belongs to the biotin--protein ligase family.</text>
</comment>
<comment type="caution">
    <text evidence="11">The sequence shown here is derived from an EMBL/GenBank/DDBJ whole genome shotgun (WGS) entry which is preliminary data.</text>
</comment>
<keyword evidence="12" id="KW-1185">Reference proteome</keyword>
<dbReference type="RefSeq" id="WP_211558715.1">
    <property type="nucleotide sequence ID" value="NZ_JAGVRK010000001.1"/>
</dbReference>